<evidence type="ECO:0000256" key="9">
    <source>
        <dbReference type="SAM" id="MobiDB-lite"/>
    </source>
</evidence>
<feature type="region of interest" description="Disordered" evidence="9">
    <location>
        <begin position="342"/>
        <end position="394"/>
    </location>
</feature>
<evidence type="ECO:0000259" key="10">
    <source>
        <dbReference type="Pfam" id="PF23602"/>
    </source>
</evidence>
<dbReference type="FunFam" id="3.80.10.10:FF:000052">
    <property type="entry name" value="Leucine rich repeat containing 6"/>
    <property type="match status" value="1"/>
</dbReference>
<dbReference type="SMART" id="SM00365">
    <property type="entry name" value="LRR_SD22"/>
    <property type="match status" value="3"/>
</dbReference>
<evidence type="ECO:0000256" key="1">
    <source>
        <dbReference type="ARBA" id="ARBA00004138"/>
    </source>
</evidence>
<organism evidence="11 12">
    <name type="scientific">Blepharisma stoltei</name>
    <dbReference type="NCBI Taxonomy" id="1481888"/>
    <lineage>
        <taxon>Eukaryota</taxon>
        <taxon>Sar</taxon>
        <taxon>Alveolata</taxon>
        <taxon>Ciliophora</taxon>
        <taxon>Postciliodesmatophora</taxon>
        <taxon>Heterotrichea</taxon>
        <taxon>Heterotrichida</taxon>
        <taxon>Blepharismidae</taxon>
        <taxon>Blepharisma</taxon>
    </lineage>
</organism>
<dbReference type="EMBL" id="CAJZBQ010000013">
    <property type="protein sequence ID" value="CAG9315170.1"/>
    <property type="molecule type" value="Genomic_DNA"/>
</dbReference>
<comment type="subcellular location">
    <subcellularLocation>
        <location evidence="1">Cell projection</location>
        <location evidence="1">Cilium</location>
    </subcellularLocation>
    <subcellularLocation>
        <location evidence="2">Cytoplasm</location>
    </subcellularLocation>
</comment>
<dbReference type="PANTHER" id="PTHR18849">
    <property type="entry name" value="LEUCINE RICH REPEAT PROTEIN"/>
    <property type="match status" value="1"/>
</dbReference>
<dbReference type="PROSITE" id="PS51450">
    <property type="entry name" value="LRR"/>
    <property type="match status" value="2"/>
</dbReference>
<evidence type="ECO:0000256" key="7">
    <source>
        <dbReference type="ARBA" id="ARBA00023273"/>
    </source>
</evidence>
<dbReference type="AlphaFoldDB" id="A0AAU9IK32"/>
<protein>
    <recommendedName>
        <fullName evidence="10">Dynein axonemal assembly factor 11-like CS domain-containing protein</fullName>
    </recommendedName>
</protein>
<evidence type="ECO:0000256" key="8">
    <source>
        <dbReference type="ARBA" id="ARBA00049982"/>
    </source>
</evidence>
<comment type="similarity">
    <text evidence="8">Belongs to the tilB family.</text>
</comment>
<evidence type="ECO:0000256" key="3">
    <source>
        <dbReference type="ARBA" id="ARBA00022490"/>
    </source>
</evidence>
<evidence type="ECO:0000313" key="12">
    <source>
        <dbReference type="Proteomes" id="UP001162131"/>
    </source>
</evidence>
<feature type="compositionally biased region" description="Basic and acidic residues" evidence="9">
    <location>
        <begin position="342"/>
        <end position="378"/>
    </location>
</feature>
<comment type="caution">
    <text evidence="11">The sequence shown here is derived from an EMBL/GenBank/DDBJ whole genome shotgun (WGS) entry which is preliminary data.</text>
</comment>
<name>A0AAU9IK32_9CILI</name>
<feature type="compositionally biased region" description="Basic and acidic residues" evidence="9">
    <location>
        <begin position="198"/>
        <end position="221"/>
    </location>
</feature>
<keyword evidence="7" id="KW-0966">Cell projection</keyword>
<sequence>MVRITPELLRKRAEHNEGELSTLEEVTLHQYDIEKIEILDKCCRHLKILYLQNNIIPKMENLNKLKELEYLNLAVNNVKVIEGIDRCESLKKLDLTLNFIEIDDLEASLRHLGQVSTIEQLYMTGNPCTDWQGFRELTISLVPQLNQLDGKDITHTERLAALQVLNERLDELKEAIEIKHQNPELYKRHYTIESRVEQAKENERIQEEKDKTQQESDEKQYGIKNLPPPPVYNQNGEIRQCNQGNYDYEFYEKHDGGVQYIVLDIKVPRYLETSQIGLDLNPNYVRLDIKGKITQLRFPCEIKVEESRALRSQTSGSLQLVMPKTKNDAVPYFFLKEELEKKKKEEKREISRGETRILKNENKQTQEEAKQPIRKRLEEPEEPWEDDPSVPDLE</sequence>
<dbReference type="SUPFAM" id="SSF52058">
    <property type="entry name" value="L domain-like"/>
    <property type="match status" value="1"/>
</dbReference>
<evidence type="ECO:0000256" key="2">
    <source>
        <dbReference type="ARBA" id="ARBA00004496"/>
    </source>
</evidence>
<evidence type="ECO:0000256" key="5">
    <source>
        <dbReference type="ARBA" id="ARBA00022737"/>
    </source>
</evidence>
<evidence type="ECO:0000256" key="6">
    <source>
        <dbReference type="ARBA" id="ARBA00023069"/>
    </source>
</evidence>
<dbReference type="InterPro" id="IPR056496">
    <property type="entry name" value="CS_DNAAF11_C"/>
</dbReference>
<dbReference type="Pfam" id="PF14580">
    <property type="entry name" value="LRR_9"/>
    <property type="match status" value="1"/>
</dbReference>
<keyword evidence="4" id="KW-0433">Leucine-rich repeat</keyword>
<accession>A0AAU9IK32</accession>
<keyword evidence="12" id="KW-1185">Reference proteome</keyword>
<reference evidence="11" key="1">
    <citation type="submission" date="2021-09" db="EMBL/GenBank/DDBJ databases">
        <authorList>
            <consortium name="AG Swart"/>
            <person name="Singh M."/>
            <person name="Singh A."/>
            <person name="Seah K."/>
            <person name="Emmerich C."/>
        </authorList>
    </citation>
    <scope>NUCLEOTIDE SEQUENCE</scope>
    <source>
        <strain evidence="11">ATCC30299</strain>
    </source>
</reference>
<keyword evidence="3" id="KW-0963">Cytoplasm</keyword>
<dbReference type="PANTHER" id="PTHR18849:SF0">
    <property type="entry name" value="CILIA- AND FLAGELLA-ASSOCIATED PROTEIN 410-RELATED"/>
    <property type="match status" value="1"/>
</dbReference>
<dbReference type="InterPro" id="IPR001611">
    <property type="entry name" value="Leu-rich_rpt"/>
</dbReference>
<evidence type="ECO:0000313" key="11">
    <source>
        <dbReference type="EMBL" id="CAG9315170.1"/>
    </source>
</evidence>
<gene>
    <name evidence="11" type="ORF">BSTOLATCC_MIC12944</name>
</gene>
<keyword evidence="6" id="KW-0969">Cilium</keyword>
<feature type="domain" description="Dynein axonemal assembly factor 11-like CS" evidence="10">
    <location>
        <begin position="202"/>
        <end position="324"/>
    </location>
</feature>
<proteinExistence type="inferred from homology"/>
<feature type="region of interest" description="Disordered" evidence="9">
    <location>
        <begin position="198"/>
        <end position="234"/>
    </location>
</feature>
<evidence type="ECO:0000256" key="4">
    <source>
        <dbReference type="ARBA" id="ARBA00022614"/>
    </source>
</evidence>
<dbReference type="Pfam" id="PF23602">
    <property type="entry name" value="CS_DNAAF11_C"/>
    <property type="match status" value="1"/>
</dbReference>
<dbReference type="Proteomes" id="UP001162131">
    <property type="component" value="Unassembled WGS sequence"/>
</dbReference>
<dbReference type="InterPro" id="IPR032675">
    <property type="entry name" value="LRR_dom_sf"/>
</dbReference>
<dbReference type="GO" id="GO:0005737">
    <property type="term" value="C:cytoplasm"/>
    <property type="evidence" value="ECO:0007669"/>
    <property type="project" value="UniProtKB-SubCell"/>
</dbReference>
<dbReference type="GO" id="GO:0005929">
    <property type="term" value="C:cilium"/>
    <property type="evidence" value="ECO:0007669"/>
    <property type="project" value="UniProtKB-SubCell"/>
</dbReference>
<feature type="compositionally biased region" description="Acidic residues" evidence="9">
    <location>
        <begin position="379"/>
        <end position="394"/>
    </location>
</feature>
<dbReference type="Gene3D" id="3.80.10.10">
    <property type="entry name" value="Ribonuclease Inhibitor"/>
    <property type="match status" value="1"/>
</dbReference>
<keyword evidence="5" id="KW-0677">Repeat</keyword>